<evidence type="ECO:0000313" key="2">
    <source>
        <dbReference type="Proteomes" id="UP000276133"/>
    </source>
</evidence>
<reference evidence="1 2" key="1">
    <citation type="journal article" date="2018" name="Sci. Rep.">
        <title>Genomic signatures of local adaptation to the degree of environmental predictability in rotifers.</title>
        <authorList>
            <person name="Franch-Gras L."/>
            <person name="Hahn C."/>
            <person name="Garcia-Roger E.M."/>
            <person name="Carmona M.J."/>
            <person name="Serra M."/>
            <person name="Gomez A."/>
        </authorList>
    </citation>
    <scope>NUCLEOTIDE SEQUENCE [LARGE SCALE GENOMIC DNA]</scope>
    <source>
        <strain evidence="1">HYR1</strain>
    </source>
</reference>
<comment type="caution">
    <text evidence="1">The sequence shown here is derived from an EMBL/GenBank/DDBJ whole genome shotgun (WGS) entry which is preliminary data.</text>
</comment>
<keyword evidence="2" id="KW-1185">Reference proteome</keyword>
<sequence>MNDQGIIGPTKRLNRNGVDQLNNILVIVRRVPNHKQKQCRICSRPLSYFSASKVIRLEVTFFALIVPECPTCDTSVDYSDIEQFC</sequence>
<dbReference type="AlphaFoldDB" id="A0A3M7QC42"/>
<dbReference type="Proteomes" id="UP000276133">
    <property type="component" value="Unassembled WGS sequence"/>
</dbReference>
<evidence type="ECO:0000313" key="1">
    <source>
        <dbReference type="EMBL" id="RNA08515.1"/>
    </source>
</evidence>
<dbReference type="EMBL" id="REGN01006714">
    <property type="protein sequence ID" value="RNA08515.1"/>
    <property type="molecule type" value="Genomic_DNA"/>
</dbReference>
<proteinExistence type="predicted"/>
<accession>A0A3M7QC42</accession>
<organism evidence="1 2">
    <name type="scientific">Brachionus plicatilis</name>
    <name type="common">Marine rotifer</name>
    <name type="synonym">Brachionus muelleri</name>
    <dbReference type="NCBI Taxonomy" id="10195"/>
    <lineage>
        <taxon>Eukaryota</taxon>
        <taxon>Metazoa</taxon>
        <taxon>Spiralia</taxon>
        <taxon>Gnathifera</taxon>
        <taxon>Rotifera</taxon>
        <taxon>Eurotatoria</taxon>
        <taxon>Monogononta</taxon>
        <taxon>Pseudotrocha</taxon>
        <taxon>Ploima</taxon>
        <taxon>Brachionidae</taxon>
        <taxon>Brachionus</taxon>
    </lineage>
</organism>
<name>A0A3M7QC42_BRAPC</name>
<protein>
    <submittedName>
        <fullName evidence="1">Uncharacterized protein</fullName>
    </submittedName>
</protein>
<gene>
    <name evidence="1" type="ORF">BpHYR1_048155</name>
</gene>